<dbReference type="Ensembl" id="ENSSAUT00010040279.1">
    <property type="protein sequence ID" value="ENSSAUP00010038219.1"/>
    <property type="gene ID" value="ENSSAUG00010016149.1"/>
</dbReference>
<dbReference type="InParanoid" id="A0A671WGJ4"/>
<dbReference type="InterPro" id="IPR036816">
    <property type="entry name" value="RNaseA-like_dom_sf"/>
</dbReference>
<name>A0A671WGJ4_SPAAU</name>
<protein>
    <recommendedName>
        <fullName evidence="1">Ribonuclease A-domain domain-containing protein</fullName>
    </recommendedName>
</protein>
<proteinExistence type="predicted"/>
<dbReference type="GeneTree" id="ENSGT01110000267898"/>
<dbReference type="AlphaFoldDB" id="A0A671WGJ4"/>
<feature type="domain" description="Ribonuclease A-domain" evidence="1">
    <location>
        <begin position="38"/>
        <end position="123"/>
    </location>
</feature>
<dbReference type="InterPro" id="IPR023412">
    <property type="entry name" value="RNaseA_domain"/>
</dbReference>
<sequence length="138" mass="15466">MKGEDKDFIQKHILLRDFERQNLADSKTLISLGRYLEEKKLCGRVPVQSFIDAPEKEVKDICSKEGLHVSGNLCLSKSSMIVYDVESTFKMKGCEVLNVSKQQDHKVVVACDKVGNKCIPVHYQAKINVIPKGGPCTK</sequence>
<reference evidence="2" key="1">
    <citation type="submission" date="2025-08" db="UniProtKB">
        <authorList>
            <consortium name="Ensembl"/>
        </authorList>
    </citation>
    <scope>IDENTIFICATION</scope>
</reference>
<accession>A0A671WGJ4</accession>
<keyword evidence="3" id="KW-1185">Reference proteome</keyword>
<dbReference type="Gene3D" id="3.10.130.10">
    <property type="entry name" value="Ribonuclease A-like domain"/>
    <property type="match status" value="1"/>
</dbReference>
<reference evidence="2" key="2">
    <citation type="submission" date="2025-09" db="UniProtKB">
        <authorList>
            <consortium name="Ensembl"/>
        </authorList>
    </citation>
    <scope>IDENTIFICATION</scope>
</reference>
<evidence type="ECO:0000313" key="2">
    <source>
        <dbReference type="Ensembl" id="ENSSAUP00010038219.1"/>
    </source>
</evidence>
<evidence type="ECO:0000313" key="3">
    <source>
        <dbReference type="Proteomes" id="UP000472265"/>
    </source>
</evidence>
<organism evidence="2 3">
    <name type="scientific">Sparus aurata</name>
    <name type="common">Gilthead sea bream</name>
    <dbReference type="NCBI Taxonomy" id="8175"/>
    <lineage>
        <taxon>Eukaryota</taxon>
        <taxon>Metazoa</taxon>
        <taxon>Chordata</taxon>
        <taxon>Craniata</taxon>
        <taxon>Vertebrata</taxon>
        <taxon>Euteleostomi</taxon>
        <taxon>Actinopterygii</taxon>
        <taxon>Neopterygii</taxon>
        <taxon>Teleostei</taxon>
        <taxon>Neoteleostei</taxon>
        <taxon>Acanthomorphata</taxon>
        <taxon>Eupercaria</taxon>
        <taxon>Spariformes</taxon>
        <taxon>Sparidae</taxon>
        <taxon>Sparus</taxon>
    </lineage>
</organism>
<dbReference type="Proteomes" id="UP000472265">
    <property type="component" value="Unassembled WGS sequence"/>
</dbReference>
<evidence type="ECO:0000259" key="1">
    <source>
        <dbReference type="Pfam" id="PF00074"/>
    </source>
</evidence>
<dbReference type="OMA" id="QDIMEVT"/>
<dbReference type="Pfam" id="PF00074">
    <property type="entry name" value="RnaseA"/>
    <property type="match status" value="1"/>
</dbReference>